<evidence type="ECO:0000313" key="7">
    <source>
        <dbReference type="EMBL" id="AAG44960.1"/>
    </source>
</evidence>
<evidence type="ECO:0000259" key="5">
    <source>
        <dbReference type="Pfam" id="PF03722"/>
    </source>
</evidence>
<evidence type="ECO:0000256" key="1">
    <source>
        <dbReference type="ARBA" id="ARBA00022761"/>
    </source>
</evidence>
<keyword evidence="3" id="KW-0732">Signal</keyword>
<evidence type="ECO:0000256" key="3">
    <source>
        <dbReference type="SAM" id="SignalP"/>
    </source>
</evidence>
<dbReference type="Pfam" id="PF03722">
    <property type="entry name" value="Hemocyanin_N"/>
    <property type="match status" value="1"/>
</dbReference>
<feature type="domain" description="Hemocyanin N-terminal" evidence="5">
    <location>
        <begin position="41"/>
        <end position="159"/>
    </location>
</feature>
<organism evidence="7">
    <name type="scientific">Corcyra cephalonica</name>
    <name type="common">Rice moth</name>
    <dbReference type="NCBI Taxonomy" id="139036"/>
    <lineage>
        <taxon>Eukaryota</taxon>
        <taxon>Metazoa</taxon>
        <taxon>Ecdysozoa</taxon>
        <taxon>Arthropoda</taxon>
        <taxon>Hexapoda</taxon>
        <taxon>Insecta</taxon>
        <taxon>Pterygota</taxon>
        <taxon>Neoptera</taxon>
        <taxon>Endopterygota</taxon>
        <taxon>Lepidoptera</taxon>
        <taxon>Glossata</taxon>
        <taxon>Ditrysia</taxon>
        <taxon>Pyraloidea</taxon>
        <taxon>Pyralidae</taxon>
        <taxon>Galleriinae</taxon>
        <taxon>Corcyra</taxon>
    </lineage>
</organism>
<evidence type="ECO:0000256" key="2">
    <source>
        <dbReference type="ARBA" id="ARBA00038082"/>
    </source>
</evidence>
<dbReference type="SUPFAM" id="SSF81296">
    <property type="entry name" value="E set domains"/>
    <property type="match status" value="1"/>
</dbReference>
<dbReference type="Pfam" id="PF00372">
    <property type="entry name" value="Hemocyanin_M"/>
    <property type="match status" value="1"/>
</dbReference>
<dbReference type="SUPFAM" id="SSF48056">
    <property type="entry name" value="Di-copper centre-containing domain"/>
    <property type="match status" value="1"/>
</dbReference>
<proteinExistence type="evidence at transcript level"/>
<dbReference type="Gene3D" id="1.10.1280.10">
    <property type="entry name" value="Di-copper center containing domain from catechol oxidase"/>
    <property type="match status" value="1"/>
</dbReference>
<feature type="signal peptide" evidence="3">
    <location>
        <begin position="1"/>
        <end position="19"/>
    </location>
</feature>
<dbReference type="AlphaFoldDB" id="Q9GQ55"/>
<dbReference type="InterPro" id="IPR013788">
    <property type="entry name" value="Hemocyanin/hexamerin"/>
</dbReference>
<dbReference type="InterPro" id="IPR014756">
    <property type="entry name" value="Ig_E-set"/>
</dbReference>
<sequence length="703" mass="83480">MVTMKTVLILASLVALVVGSYPQYHQNVKTKTLDPKLVGVQKKVLSLLEYWKQTDTEAEYYNIGKSYDVEANIESYTDKEAVTEFLYYYKAGFLAKNELFSIFYERQALEVIALYKLFYHAKDFETFYKTAAFARVYLNEGQFVYAYYMAVIQREDTRGIVLPPPYEVMPEYFVNMDVLFKLYRIQMQKGIIVPEQAEKYGIITKDNDYYFYANYSGPWTYDNNEHLLSYFTEDIGWNSYYYYFNMKSPFWGKGADVLKGFKGRRGEIYYYIYQQILARYYLERLANGLGEIPRFSWFEKFPTGYYPSIGPYLSSFVHRSEDYYLADADNIDDIQFIDYYEKNFLQYLQNGQFKANKYEVDLYNSKSINFVGNYWQSNTDLYEKVQPRNYWRSYEVAARRVLGGAPRNYADHVYIPAALDFYQTSLRDPAFYQLYGKILEYIIQYKEHLEPYTKDVLHYVGVKVNDVKVDKLVTFFEYFDWNATNALYFSEQQLESVAPSFIVRQPRLNHKPFTVTIDIKSDVEAEAVFKIFIGPKYDGNGVPISLEDNWMNFVELDWFTHKLTSGQNKVERKSEQFFFYKEDSVPLRKVYELLNNGQVPLYMAEKFLFPPRRLMLPRGTTGGFPFQLYVIVYPYQAPAAEWGEMKEYVIDNKPYGYPFDRPVPVAYHFIQPNMYFKDVYIYQEGEQYPWDTSYYSQNLVSKH</sequence>
<protein>
    <submittedName>
        <fullName evidence="7">Hexamerin 2</fullName>
    </submittedName>
</protein>
<dbReference type="PANTHER" id="PTHR11511">
    <property type="entry name" value="LARVAL STORAGE PROTEIN/PHENOLOXIDASE"/>
    <property type="match status" value="1"/>
</dbReference>
<evidence type="ECO:0000259" key="6">
    <source>
        <dbReference type="Pfam" id="PF03723"/>
    </source>
</evidence>
<dbReference type="InterPro" id="IPR000896">
    <property type="entry name" value="Hemocyanin/hexamerin_mid_dom"/>
</dbReference>
<feature type="domain" description="Hemocyanin C-terminal" evidence="6">
    <location>
        <begin position="451"/>
        <end position="682"/>
    </location>
</feature>
<dbReference type="EMBL" id="AF294809">
    <property type="protein sequence ID" value="AAG44960.1"/>
    <property type="molecule type" value="mRNA"/>
</dbReference>
<dbReference type="GO" id="GO:0005615">
    <property type="term" value="C:extracellular space"/>
    <property type="evidence" value="ECO:0007669"/>
    <property type="project" value="UniProtKB-ARBA"/>
</dbReference>
<feature type="domain" description="Hemocyanin middle" evidence="4">
    <location>
        <begin position="164"/>
        <end position="441"/>
    </location>
</feature>
<dbReference type="InterPro" id="IPR036697">
    <property type="entry name" value="Hemocyanin_N_sf"/>
</dbReference>
<dbReference type="SUPFAM" id="SSF48050">
    <property type="entry name" value="Hemocyanin, N-terminal domain"/>
    <property type="match status" value="1"/>
</dbReference>
<comment type="similarity">
    <text evidence="2">Belongs to the hemocyanin family.</text>
</comment>
<gene>
    <name evidence="7" type="primary">HEX2</name>
</gene>
<dbReference type="InterPro" id="IPR005204">
    <property type="entry name" value="Hemocyanin_N"/>
</dbReference>
<dbReference type="Pfam" id="PF03723">
    <property type="entry name" value="Hemocyanin_C"/>
    <property type="match status" value="1"/>
</dbReference>
<dbReference type="InterPro" id="IPR008922">
    <property type="entry name" value="Di-copper_centre_dom_sf"/>
</dbReference>
<dbReference type="Gene3D" id="2.60.40.1520">
    <property type="entry name" value="Hemocyanin, C-terminal domain"/>
    <property type="match status" value="1"/>
</dbReference>
<reference evidence="7" key="1">
    <citation type="journal article" date="2003" name="Insect Biochem. Mol. Biol.">
        <title>Complete sequence, expression and evolution of two members of the hexamerin protein family during the larval development of the rice moth, Corcyra cephalonica.</title>
        <authorList>
            <person name="Nagamanju P."/>
            <person name="Hansen I.A."/>
            <person name="Burmester T."/>
            <person name="Meyer S.R."/>
            <person name="Scheller K."/>
            <person name="Dutta-Gupta A."/>
        </authorList>
    </citation>
    <scope>NUCLEOTIDE SEQUENCE</scope>
    <source>
        <tissue evidence="7">Fat body</tissue>
    </source>
</reference>
<dbReference type="SMR" id="Q9GQ55"/>
<dbReference type="InterPro" id="IPR037020">
    <property type="entry name" value="Hemocyanin_C_sf"/>
</dbReference>
<keyword evidence="1" id="KW-0758">Storage protein</keyword>
<dbReference type="PANTHER" id="PTHR11511:SF5">
    <property type="entry name" value="FAT-BODY PROTEIN 1-RELATED"/>
    <property type="match status" value="1"/>
</dbReference>
<dbReference type="Gene3D" id="1.20.1370.10">
    <property type="entry name" value="Hemocyanin, N-terminal domain"/>
    <property type="match status" value="1"/>
</dbReference>
<dbReference type="GO" id="GO:0045735">
    <property type="term" value="F:nutrient reservoir activity"/>
    <property type="evidence" value="ECO:0007669"/>
    <property type="project" value="UniProtKB-KW"/>
</dbReference>
<dbReference type="PRINTS" id="PR00187">
    <property type="entry name" value="HAEMOCYANIN"/>
</dbReference>
<evidence type="ECO:0000259" key="4">
    <source>
        <dbReference type="Pfam" id="PF00372"/>
    </source>
</evidence>
<dbReference type="PROSITE" id="PS00210">
    <property type="entry name" value="HEMOCYANIN_2"/>
    <property type="match status" value="1"/>
</dbReference>
<dbReference type="InterPro" id="IPR005203">
    <property type="entry name" value="Hemocyanin_C"/>
</dbReference>
<name>Q9GQ55_CORCP</name>
<feature type="chain" id="PRO_5004327009" evidence="3">
    <location>
        <begin position="20"/>
        <end position="703"/>
    </location>
</feature>
<accession>Q9GQ55</accession>